<feature type="compositionally biased region" description="Low complexity" evidence="1">
    <location>
        <begin position="93"/>
        <end position="111"/>
    </location>
</feature>
<proteinExistence type="predicted"/>
<accession>A0AAN7WJH9</accession>
<feature type="region of interest" description="Disordered" evidence="1">
    <location>
        <begin position="386"/>
        <end position="405"/>
    </location>
</feature>
<dbReference type="EMBL" id="JAVRQU010000001">
    <property type="protein sequence ID" value="KAK5707815.1"/>
    <property type="molecule type" value="Genomic_DNA"/>
</dbReference>
<feature type="region of interest" description="Disordered" evidence="1">
    <location>
        <begin position="198"/>
        <end position="236"/>
    </location>
</feature>
<comment type="caution">
    <text evidence="2">The sequence shown here is derived from an EMBL/GenBank/DDBJ whole genome shotgun (WGS) entry which is preliminary data.</text>
</comment>
<dbReference type="AlphaFoldDB" id="A0AAN7WJH9"/>
<feature type="region of interest" description="Disordered" evidence="1">
    <location>
        <begin position="1"/>
        <end position="70"/>
    </location>
</feature>
<protein>
    <submittedName>
        <fullName evidence="2">Uncharacterized protein</fullName>
    </submittedName>
</protein>
<feature type="compositionally biased region" description="Polar residues" evidence="1">
    <location>
        <begin position="1"/>
        <end position="16"/>
    </location>
</feature>
<dbReference type="Proteomes" id="UP001310594">
    <property type="component" value="Unassembled WGS sequence"/>
</dbReference>
<name>A0AAN7WJH9_9PEZI</name>
<evidence type="ECO:0000256" key="1">
    <source>
        <dbReference type="SAM" id="MobiDB-lite"/>
    </source>
</evidence>
<feature type="compositionally biased region" description="Low complexity" evidence="1">
    <location>
        <begin position="219"/>
        <end position="234"/>
    </location>
</feature>
<feature type="compositionally biased region" description="Polar residues" evidence="1">
    <location>
        <begin position="49"/>
        <end position="70"/>
    </location>
</feature>
<reference evidence="2" key="1">
    <citation type="submission" date="2023-08" db="EMBL/GenBank/DDBJ databases">
        <title>Black Yeasts Isolated from many extreme environments.</title>
        <authorList>
            <person name="Coleine C."/>
            <person name="Stajich J.E."/>
            <person name="Selbmann L."/>
        </authorList>
    </citation>
    <scope>NUCLEOTIDE SEQUENCE</scope>
    <source>
        <strain evidence="2">CCFEE 5810</strain>
    </source>
</reference>
<feature type="region of interest" description="Disordered" evidence="1">
    <location>
        <begin position="93"/>
        <end position="133"/>
    </location>
</feature>
<evidence type="ECO:0000313" key="2">
    <source>
        <dbReference type="EMBL" id="KAK5707815.1"/>
    </source>
</evidence>
<sequence length="405" mass="45182">MEHNDPSQQQSRQYASNPYEAQRTQRPAGQLPEQYNAPASNERLPHPSFLQQSPTATSPAGRPSSNGQQMYGFQHGAQYAAMHQTNAMAFAQNNPAQEQQRQPQQPSYQSYGGNMYGMAQPQPPQQPTGSAYDQVPQYRHRPIIASDTYSTQFGVAQPAHPFYLAGQAGPTSAPAPGAVAQSIQYQATVYSQPGQALQQPYPSAMIDPSQPGTYATYSQQPQPSQQPQYAVQPPEQSADEAFVAYNSNIRSIFGQVREGTLRDVGQQLLQISQYLLGNVETLGLTRDDEALHDDRIRLWDEFNRAWLTTLQRQFDMTQEVVHAHQPLREPHSTMTSQTLEQLSREIVRLCDSIEKHGLVDYQMGVAEEEIVELIIRCLALLDSPSGRTGIETQEDSSMAPPRRPR</sequence>
<organism evidence="2 3">
    <name type="scientific">Elasticomyces elasticus</name>
    <dbReference type="NCBI Taxonomy" id="574655"/>
    <lineage>
        <taxon>Eukaryota</taxon>
        <taxon>Fungi</taxon>
        <taxon>Dikarya</taxon>
        <taxon>Ascomycota</taxon>
        <taxon>Pezizomycotina</taxon>
        <taxon>Dothideomycetes</taxon>
        <taxon>Dothideomycetidae</taxon>
        <taxon>Mycosphaerellales</taxon>
        <taxon>Teratosphaeriaceae</taxon>
        <taxon>Elasticomyces</taxon>
    </lineage>
</organism>
<gene>
    <name evidence="2" type="ORF">LTR97_000353</name>
</gene>
<evidence type="ECO:0000313" key="3">
    <source>
        <dbReference type="Proteomes" id="UP001310594"/>
    </source>
</evidence>